<evidence type="ECO:0000256" key="1">
    <source>
        <dbReference type="ARBA" id="ARBA00022723"/>
    </source>
</evidence>
<proteinExistence type="predicted"/>
<accession>A0A8G2L7B6</accession>
<dbReference type="PANTHER" id="PTHR35848">
    <property type="entry name" value="OXALATE-BINDING PROTEIN"/>
    <property type="match status" value="1"/>
</dbReference>
<dbReference type="AlphaFoldDB" id="A0A8G2L7B6"/>
<evidence type="ECO:0000259" key="2">
    <source>
        <dbReference type="Pfam" id="PF07883"/>
    </source>
</evidence>
<organism evidence="3 4">
    <name type="scientific">Picrophilus torridus (strain ATCC 700027 / DSM 9790 / JCM 10055 / NBRC 100828 / KAW 2/3)</name>
    <dbReference type="NCBI Taxonomy" id="1122961"/>
    <lineage>
        <taxon>Archaea</taxon>
        <taxon>Methanobacteriati</taxon>
        <taxon>Thermoplasmatota</taxon>
        <taxon>Thermoplasmata</taxon>
        <taxon>Thermoplasmatales</taxon>
        <taxon>Picrophilaceae</taxon>
        <taxon>Picrophilus</taxon>
    </lineage>
</organism>
<reference evidence="3 4" key="1">
    <citation type="submission" date="2017-04" db="EMBL/GenBank/DDBJ databases">
        <authorList>
            <person name="Varghese N."/>
            <person name="Submissions S."/>
        </authorList>
    </citation>
    <scope>NUCLEOTIDE SEQUENCE [LARGE SCALE GENOMIC DNA]</scope>
    <source>
        <strain evidence="3 4">DSM 9789</strain>
    </source>
</reference>
<keyword evidence="4" id="KW-1185">Reference proteome</keyword>
<name>A0A8G2L7B6_PICTO</name>
<protein>
    <submittedName>
        <fullName evidence="3">Cupin domain protein</fullName>
    </submittedName>
</protein>
<dbReference type="SUPFAM" id="SSF51182">
    <property type="entry name" value="RmlC-like cupins"/>
    <property type="match status" value="1"/>
</dbReference>
<comment type="caution">
    <text evidence="3">The sequence shown here is derived from an EMBL/GenBank/DDBJ whole genome shotgun (WGS) entry which is preliminary data.</text>
</comment>
<dbReference type="InterPro" id="IPR011051">
    <property type="entry name" value="RmlC_Cupin_sf"/>
</dbReference>
<dbReference type="PANTHER" id="PTHR35848:SF6">
    <property type="entry name" value="CUPIN TYPE-2 DOMAIN-CONTAINING PROTEIN"/>
    <property type="match status" value="1"/>
</dbReference>
<dbReference type="RefSeq" id="WP_084272229.1">
    <property type="nucleotide sequence ID" value="NZ_FWYE01000001.1"/>
</dbReference>
<evidence type="ECO:0000313" key="3">
    <source>
        <dbReference type="EMBL" id="SMD30164.1"/>
    </source>
</evidence>
<dbReference type="InterPro" id="IPR051610">
    <property type="entry name" value="GPI/OXD"/>
</dbReference>
<dbReference type="Gene3D" id="2.60.120.10">
    <property type="entry name" value="Jelly Rolls"/>
    <property type="match status" value="1"/>
</dbReference>
<dbReference type="Pfam" id="PF07883">
    <property type="entry name" value="Cupin_2"/>
    <property type="match status" value="1"/>
</dbReference>
<dbReference type="InterPro" id="IPR014710">
    <property type="entry name" value="RmlC-like_jellyroll"/>
</dbReference>
<gene>
    <name evidence="3" type="ORF">SAMN02745355_0025</name>
</gene>
<sequence length="125" mass="14505">MRSGAIEDVKADDVKFGTSHDVKIRWLVTKDDVKDYAVRKFTVKPNGLISHHYHKYVETLIILNGTCRICVENKKMDLKRGDYIFVDTMEKHEIMNPGDTDLEFICVINYPEDMSIKTIDKSCFD</sequence>
<dbReference type="EMBL" id="FWYE01000001">
    <property type="protein sequence ID" value="SMD30164.1"/>
    <property type="molecule type" value="Genomic_DNA"/>
</dbReference>
<dbReference type="Proteomes" id="UP000192315">
    <property type="component" value="Unassembled WGS sequence"/>
</dbReference>
<feature type="domain" description="Cupin type-2" evidence="2">
    <location>
        <begin position="41"/>
        <end position="107"/>
    </location>
</feature>
<evidence type="ECO:0000313" key="4">
    <source>
        <dbReference type="Proteomes" id="UP000192315"/>
    </source>
</evidence>
<keyword evidence="1" id="KW-0479">Metal-binding</keyword>
<dbReference type="GO" id="GO:0046872">
    <property type="term" value="F:metal ion binding"/>
    <property type="evidence" value="ECO:0007669"/>
    <property type="project" value="UniProtKB-KW"/>
</dbReference>
<dbReference type="InterPro" id="IPR013096">
    <property type="entry name" value="Cupin_2"/>
</dbReference>